<comment type="caution">
    <text evidence="1">The sequence shown here is derived from an EMBL/GenBank/DDBJ whole genome shotgun (WGS) entry which is preliminary data.</text>
</comment>
<organism evidence="1 2">
    <name type="scientific">Moniliophthora roreri (strain MCA 2997)</name>
    <name type="common">Cocoa frosty pod rot fungus</name>
    <name type="synonym">Crinipellis roreri</name>
    <dbReference type="NCBI Taxonomy" id="1381753"/>
    <lineage>
        <taxon>Eukaryota</taxon>
        <taxon>Fungi</taxon>
        <taxon>Dikarya</taxon>
        <taxon>Basidiomycota</taxon>
        <taxon>Agaricomycotina</taxon>
        <taxon>Agaricomycetes</taxon>
        <taxon>Agaricomycetidae</taxon>
        <taxon>Agaricales</taxon>
        <taxon>Marasmiineae</taxon>
        <taxon>Marasmiaceae</taxon>
        <taxon>Moniliophthora</taxon>
    </lineage>
</organism>
<dbReference type="OrthoDB" id="48988at2759"/>
<dbReference type="AlphaFoldDB" id="V2X4I2"/>
<protein>
    <submittedName>
        <fullName evidence="1">Arylalcohol dehydrogenase</fullName>
    </submittedName>
</protein>
<dbReference type="KEGG" id="mrr:Moror_1903"/>
<evidence type="ECO:0000313" key="2">
    <source>
        <dbReference type="Proteomes" id="UP000017559"/>
    </source>
</evidence>
<dbReference type="Proteomes" id="UP000017559">
    <property type="component" value="Unassembled WGS sequence"/>
</dbReference>
<keyword evidence="2" id="KW-1185">Reference proteome</keyword>
<evidence type="ECO:0000313" key="1">
    <source>
        <dbReference type="EMBL" id="ESK87661.1"/>
    </source>
</evidence>
<dbReference type="EMBL" id="AWSO01000757">
    <property type="protein sequence ID" value="ESK87661.1"/>
    <property type="molecule type" value="Genomic_DNA"/>
</dbReference>
<accession>V2X4I2</accession>
<dbReference type="HOGENOM" id="CLU_2441365_0_0_1"/>
<reference evidence="1 2" key="1">
    <citation type="journal article" date="2014" name="BMC Genomics">
        <title>Genome and secretome analysis of the hemibiotrophic fungal pathogen, Moniliophthora roreri, which causes frosty pod rot disease of cacao: mechanisms of the biotrophic and necrotrophic phases.</title>
        <authorList>
            <person name="Meinhardt L.W."/>
            <person name="Costa G.G.L."/>
            <person name="Thomazella D.P.T."/>
            <person name="Teixeira P.J.P.L."/>
            <person name="Carazzolle M.F."/>
            <person name="Schuster S.C."/>
            <person name="Carlson J.E."/>
            <person name="Guiltinan M.J."/>
            <person name="Mieczkowski P."/>
            <person name="Farmer A."/>
            <person name="Ramaraj T."/>
            <person name="Crozier J."/>
            <person name="Davis R.E."/>
            <person name="Shao J."/>
            <person name="Melnick R.L."/>
            <person name="Pereira G.A.G."/>
            <person name="Bailey B.A."/>
        </authorList>
    </citation>
    <scope>NUCLEOTIDE SEQUENCE [LARGE SCALE GENOMIC DNA]</scope>
    <source>
        <strain evidence="1 2">MCA 2997</strain>
    </source>
</reference>
<proteinExistence type="predicted"/>
<name>V2X4I2_MONRO</name>
<sequence>MQSAVPRAISIEEDSDKYIVECSQMLGEQLVEGFDRRYVRAVEGRGLDRATYIDLLYVHWWKWDTSVKDVMDGQSSCPGWEADLRDLQGL</sequence>
<gene>
    <name evidence="1" type="ORF">Moror_1903</name>
</gene>